<name>A0ACB8QPD5_9AGAM</name>
<keyword evidence="1" id="KW-0378">Hydrolase</keyword>
<comment type="caution">
    <text evidence="1">The sequence shown here is derived from an EMBL/GenBank/DDBJ whole genome shotgun (WGS) entry which is preliminary data.</text>
</comment>
<proteinExistence type="predicted"/>
<keyword evidence="2" id="KW-1185">Reference proteome</keyword>
<protein>
    <submittedName>
        <fullName evidence="1">Glycoside hydrolase</fullName>
    </submittedName>
</protein>
<evidence type="ECO:0000313" key="2">
    <source>
        <dbReference type="Proteomes" id="UP000814128"/>
    </source>
</evidence>
<dbReference type="Proteomes" id="UP000814128">
    <property type="component" value="Unassembled WGS sequence"/>
</dbReference>
<gene>
    <name evidence="1" type="ORF">K488DRAFT_77838</name>
</gene>
<reference evidence="1" key="2">
    <citation type="journal article" date="2022" name="New Phytol.">
        <title>Evolutionary transition to the ectomycorrhizal habit in the genomes of a hyperdiverse lineage of mushroom-forming fungi.</title>
        <authorList>
            <person name="Looney B."/>
            <person name="Miyauchi S."/>
            <person name="Morin E."/>
            <person name="Drula E."/>
            <person name="Courty P.E."/>
            <person name="Kohler A."/>
            <person name="Kuo A."/>
            <person name="LaButti K."/>
            <person name="Pangilinan J."/>
            <person name="Lipzen A."/>
            <person name="Riley R."/>
            <person name="Andreopoulos W."/>
            <person name="He G."/>
            <person name="Johnson J."/>
            <person name="Nolan M."/>
            <person name="Tritt A."/>
            <person name="Barry K.W."/>
            <person name="Grigoriev I.V."/>
            <person name="Nagy L.G."/>
            <person name="Hibbett D."/>
            <person name="Henrissat B."/>
            <person name="Matheny P.B."/>
            <person name="Labbe J."/>
            <person name="Martin F.M."/>
        </authorList>
    </citation>
    <scope>NUCLEOTIDE SEQUENCE</scope>
    <source>
        <strain evidence="1">EC-137</strain>
    </source>
</reference>
<dbReference type="EMBL" id="MU273517">
    <property type="protein sequence ID" value="KAI0033550.1"/>
    <property type="molecule type" value="Genomic_DNA"/>
</dbReference>
<sequence length="458" mass="50626">MTRIHGDLCLALLMLCVGVVQAGRQCRLVVPEVLPAEPPSPSSSFPASVSSSSAAPSVSATPFTTFRYGHQPIRGVNLGGWFVLEPWITPSIFSWTNNSKVVDEYTLGQLVDNDLALDMLELHWDTWITESDFEAIAAAGLTHVRIPIGYWSVPTNTSVSPYIPGAWPYFMRALSWARTHNVHVLVDLHGAPGSQNGYDNSGQRTTSPQWALDDNNVNETLNAIKVLANKTAGQLDAIELLNEAAGFLGEPWSGVIRQYFQDGYDMVRDAAGNSTKIFIGDAFLGVDSWENFLQQPAAQGVLMDYHEYQIFSIPELERSQDEHIQYACGTIMPNLVSYANSSSGLWTVSGEWSTASTDCAKWLNGRGVGARWDGTYDSNPALGTCDGLTGNSSAFSDDYKTFLRKYWEVQVEIGESVQGWIYWTWKAENADEWSYQKGLEGGWIPQDPTDRLYPDMCA</sequence>
<organism evidence="1 2">
    <name type="scientific">Vararia minispora EC-137</name>
    <dbReference type="NCBI Taxonomy" id="1314806"/>
    <lineage>
        <taxon>Eukaryota</taxon>
        <taxon>Fungi</taxon>
        <taxon>Dikarya</taxon>
        <taxon>Basidiomycota</taxon>
        <taxon>Agaricomycotina</taxon>
        <taxon>Agaricomycetes</taxon>
        <taxon>Russulales</taxon>
        <taxon>Lachnocladiaceae</taxon>
        <taxon>Vararia</taxon>
    </lineage>
</organism>
<accession>A0ACB8QPD5</accession>
<evidence type="ECO:0000313" key="1">
    <source>
        <dbReference type="EMBL" id="KAI0033550.1"/>
    </source>
</evidence>
<reference evidence="1" key="1">
    <citation type="submission" date="2021-02" db="EMBL/GenBank/DDBJ databases">
        <authorList>
            <consortium name="DOE Joint Genome Institute"/>
            <person name="Ahrendt S."/>
            <person name="Looney B.P."/>
            <person name="Miyauchi S."/>
            <person name="Morin E."/>
            <person name="Drula E."/>
            <person name="Courty P.E."/>
            <person name="Chicoki N."/>
            <person name="Fauchery L."/>
            <person name="Kohler A."/>
            <person name="Kuo A."/>
            <person name="Labutti K."/>
            <person name="Pangilinan J."/>
            <person name="Lipzen A."/>
            <person name="Riley R."/>
            <person name="Andreopoulos W."/>
            <person name="He G."/>
            <person name="Johnson J."/>
            <person name="Barry K.W."/>
            <person name="Grigoriev I.V."/>
            <person name="Nagy L."/>
            <person name="Hibbett D."/>
            <person name="Henrissat B."/>
            <person name="Matheny P.B."/>
            <person name="Labbe J."/>
            <person name="Martin F."/>
        </authorList>
    </citation>
    <scope>NUCLEOTIDE SEQUENCE</scope>
    <source>
        <strain evidence="1">EC-137</strain>
    </source>
</reference>